<evidence type="ECO:0000313" key="2">
    <source>
        <dbReference type="Proteomes" id="UP000000845"/>
    </source>
</evidence>
<name>D1AHM3_SEBTE</name>
<accession>D1AHM3</accession>
<dbReference type="Proteomes" id="UP000000845">
    <property type="component" value="Chromosome"/>
</dbReference>
<reference evidence="1 2" key="2">
    <citation type="journal article" date="2010" name="Stand. Genomic Sci.">
        <title>Complete genome sequence of Sebaldella termitidis type strain (NCTC 11300).</title>
        <authorList>
            <person name="Harmon-Smith M."/>
            <person name="Celia L."/>
            <person name="Chertkov O."/>
            <person name="Lapidus A."/>
            <person name="Copeland A."/>
            <person name="Glavina Del Rio T."/>
            <person name="Nolan M."/>
            <person name="Lucas S."/>
            <person name="Tice H."/>
            <person name="Cheng J.F."/>
            <person name="Han C."/>
            <person name="Detter J.C."/>
            <person name="Bruce D."/>
            <person name="Goodwin L."/>
            <person name="Pitluck S."/>
            <person name="Pati A."/>
            <person name="Liolios K."/>
            <person name="Ivanova N."/>
            <person name="Mavromatis K."/>
            <person name="Mikhailova N."/>
            <person name="Chen A."/>
            <person name="Palaniappan K."/>
            <person name="Land M."/>
            <person name="Hauser L."/>
            <person name="Chang Y.J."/>
            <person name="Jeffries C.D."/>
            <person name="Brettin T."/>
            <person name="Goker M."/>
            <person name="Beck B."/>
            <person name="Bristow J."/>
            <person name="Eisen J.A."/>
            <person name="Markowitz V."/>
            <person name="Hugenholtz P."/>
            <person name="Kyrpides N.C."/>
            <person name="Klenk H.P."/>
            <person name="Chen F."/>
        </authorList>
    </citation>
    <scope>NUCLEOTIDE SEQUENCE [LARGE SCALE GENOMIC DNA]</scope>
    <source>
        <strain evidence="2">ATCC 33386 / NCTC 11300</strain>
    </source>
</reference>
<dbReference type="RefSeq" id="WP_012860853.1">
    <property type="nucleotide sequence ID" value="NC_013517.1"/>
</dbReference>
<gene>
    <name evidence="1" type="ordered locus">Sterm_1394</name>
</gene>
<dbReference type="Gene3D" id="1.10.10.10">
    <property type="entry name" value="Winged helix-like DNA-binding domain superfamily/Winged helix DNA-binding domain"/>
    <property type="match status" value="1"/>
</dbReference>
<proteinExistence type="predicted"/>
<organism evidence="1 2">
    <name type="scientific">Sebaldella termitidis (strain ATCC 33386 / NCTC 11300)</name>
    <dbReference type="NCBI Taxonomy" id="526218"/>
    <lineage>
        <taxon>Bacteria</taxon>
        <taxon>Fusobacteriati</taxon>
        <taxon>Fusobacteriota</taxon>
        <taxon>Fusobacteriia</taxon>
        <taxon>Fusobacteriales</taxon>
        <taxon>Leptotrichiaceae</taxon>
        <taxon>Sebaldella</taxon>
    </lineage>
</organism>
<dbReference type="KEGG" id="str:Sterm_1394"/>
<dbReference type="InterPro" id="IPR036390">
    <property type="entry name" value="WH_DNA-bd_sf"/>
</dbReference>
<dbReference type="SUPFAM" id="SSF46785">
    <property type="entry name" value="Winged helix' DNA-binding domain"/>
    <property type="match status" value="1"/>
</dbReference>
<dbReference type="STRING" id="526218.Sterm_1394"/>
<dbReference type="eggNOG" id="COG1846">
    <property type="taxonomic scope" value="Bacteria"/>
</dbReference>
<dbReference type="HOGENOM" id="CLU_167452_0_0_0"/>
<keyword evidence="2" id="KW-1185">Reference proteome</keyword>
<evidence type="ECO:0000313" key="1">
    <source>
        <dbReference type="EMBL" id="ACZ08257.1"/>
    </source>
</evidence>
<reference evidence="2" key="1">
    <citation type="submission" date="2009-09" db="EMBL/GenBank/DDBJ databases">
        <title>The complete chromosome of Sebaldella termitidis ATCC 33386.</title>
        <authorList>
            <consortium name="US DOE Joint Genome Institute (JGI-PGF)"/>
            <person name="Lucas S."/>
            <person name="Copeland A."/>
            <person name="Lapidus A."/>
            <person name="Glavina del Rio T."/>
            <person name="Dalin E."/>
            <person name="Tice H."/>
            <person name="Bruce D."/>
            <person name="Goodwin L."/>
            <person name="Pitluck S."/>
            <person name="Kyrpides N."/>
            <person name="Mavromatis K."/>
            <person name="Ivanova N."/>
            <person name="Mikhailova N."/>
            <person name="Sims D."/>
            <person name="Meincke L."/>
            <person name="Brettin T."/>
            <person name="Detter J.C."/>
            <person name="Han C."/>
            <person name="Larimer F."/>
            <person name="Land M."/>
            <person name="Hauser L."/>
            <person name="Markowitz V."/>
            <person name="Cheng J.F."/>
            <person name="Hugenholtz P."/>
            <person name="Woyke T."/>
            <person name="Wu D."/>
            <person name="Eisen J.A."/>
        </authorList>
    </citation>
    <scope>NUCLEOTIDE SEQUENCE [LARGE SCALE GENOMIC DNA]</scope>
    <source>
        <strain evidence="2">ATCC 33386 / NCTC 11300</strain>
    </source>
</reference>
<dbReference type="EMBL" id="CP001739">
    <property type="protein sequence ID" value="ACZ08257.1"/>
    <property type="molecule type" value="Genomic_DNA"/>
</dbReference>
<dbReference type="Pfam" id="PF13412">
    <property type="entry name" value="HTH_24"/>
    <property type="match status" value="1"/>
</dbReference>
<protein>
    <submittedName>
        <fullName evidence="1">Transcriptional regulator, AsnC family</fullName>
    </submittedName>
</protein>
<dbReference type="AlphaFoldDB" id="D1AHM3"/>
<sequence>MTEINAILEYLRNNPKATNPEIADSLKIDVNNVKANIGKLKARGYIEVQGQGITRTITVLKEMPVSKHSYKKEIIETMIGKYMEDFEESGTLNDRIEVGKVILRLLEKL</sequence>
<dbReference type="InterPro" id="IPR036388">
    <property type="entry name" value="WH-like_DNA-bd_sf"/>
</dbReference>